<evidence type="ECO:0000256" key="2">
    <source>
        <dbReference type="ARBA" id="ARBA00022676"/>
    </source>
</evidence>
<feature type="domain" description="Glycosyltransferase 2-like" evidence="4">
    <location>
        <begin position="12"/>
        <end position="114"/>
    </location>
</feature>
<proteinExistence type="inferred from homology"/>
<dbReference type="SUPFAM" id="SSF53448">
    <property type="entry name" value="Nucleotide-diphospho-sugar transferases"/>
    <property type="match status" value="1"/>
</dbReference>
<comment type="similarity">
    <text evidence="1">Belongs to the glycosyltransferase 2 family.</text>
</comment>
<dbReference type="Pfam" id="PF00535">
    <property type="entry name" value="Glycos_transf_2"/>
    <property type="match status" value="1"/>
</dbReference>
<accession>A0ABS4DQZ0</accession>
<keyword evidence="2" id="KW-0328">Glycosyltransferase</keyword>
<dbReference type="PANTHER" id="PTHR43179">
    <property type="entry name" value="RHAMNOSYLTRANSFERASE WBBL"/>
    <property type="match status" value="1"/>
</dbReference>
<gene>
    <name evidence="5" type="ORF">J7I44_14280</name>
</gene>
<dbReference type="Proteomes" id="UP000823790">
    <property type="component" value="Unassembled WGS sequence"/>
</dbReference>
<evidence type="ECO:0000259" key="4">
    <source>
        <dbReference type="Pfam" id="PF00535"/>
    </source>
</evidence>
<keyword evidence="3" id="KW-0808">Transferase</keyword>
<evidence type="ECO:0000256" key="3">
    <source>
        <dbReference type="ARBA" id="ARBA00022679"/>
    </source>
</evidence>
<dbReference type="Gene3D" id="3.90.550.10">
    <property type="entry name" value="Spore Coat Polysaccharide Biosynthesis Protein SpsA, Chain A"/>
    <property type="match status" value="1"/>
</dbReference>
<sequence>MTSTKAKAVCAVIVSYFPESATLRRLVESVTPQVGAVVLVDNSGSGHANDLPGLADGVHVLAQSVNVGLAAAQNLGISWARGRGYAFVLLLDQDSTPDENMVEVLLDALARTRSPEPVAAIGPRFHDPREARDAPFVRLGFPVSRKLWCHSASQVMPCDFLISSGSLIPIPALEAVGDMDAGLFIDNVDLEWCFRAKSKGYALLGVCGATMHHRLGDARRAMPLGLGHVVVHGPARLYYIMRNRLLLYRMKHTPLVWVAQDLPRILVKLFLFGVLIGPRWDNLRFMLRGLGDGLRGRRGRCPIG</sequence>
<comment type="caution">
    <text evidence="5">The sequence shown here is derived from an EMBL/GenBank/DDBJ whole genome shotgun (WGS) entry which is preliminary data.</text>
</comment>
<evidence type="ECO:0000313" key="5">
    <source>
        <dbReference type="EMBL" id="MBP1475478.1"/>
    </source>
</evidence>
<dbReference type="EMBL" id="JAGJRS010000031">
    <property type="protein sequence ID" value="MBP1475478.1"/>
    <property type="molecule type" value="Genomic_DNA"/>
</dbReference>
<dbReference type="CDD" id="cd02526">
    <property type="entry name" value="GT2_RfbF_like"/>
    <property type="match status" value="1"/>
</dbReference>
<dbReference type="InterPro" id="IPR001173">
    <property type="entry name" value="Glyco_trans_2-like"/>
</dbReference>
<dbReference type="RefSeq" id="WP_209622259.1">
    <property type="nucleotide sequence ID" value="NZ_JAGJRS010000031.1"/>
</dbReference>
<evidence type="ECO:0000256" key="1">
    <source>
        <dbReference type="ARBA" id="ARBA00006739"/>
    </source>
</evidence>
<organism evidence="5 6">
    <name type="scientific">Frateuria flava</name>
    <dbReference type="NCBI Taxonomy" id="2821489"/>
    <lineage>
        <taxon>Bacteria</taxon>
        <taxon>Pseudomonadati</taxon>
        <taxon>Pseudomonadota</taxon>
        <taxon>Gammaproteobacteria</taxon>
        <taxon>Lysobacterales</taxon>
        <taxon>Rhodanobacteraceae</taxon>
        <taxon>Frateuria</taxon>
    </lineage>
</organism>
<name>A0ABS4DQZ0_9GAMM</name>
<keyword evidence="6" id="KW-1185">Reference proteome</keyword>
<reference evidence="5 6" key="1">
    <citation type="submission" date="2021-04" db="EMBL/GenBank/DDBJ databases">
        <authorList>
            <person name="Huq M.A."/>
        </authorList>
    </citation>
    <scope>NUCLEOTIDE SEQUENCE [LARGE SCALE GENOMIC DNA]</scope>
    <source>
        <strain evidence="5 6">MAH-13</strain>
    </source>
</reference>
<protein>
    <submittedName>
        <fullName evidence="5">Glycosyltransferase family 2 protein</fullName>
    </submittedName>
</protein>
<dbReference type="PANTHER" id="PTHR43179:SF12">
    <property type="entry name" value="GALACTOFURANOSYLTRANSFERASE GLFT2"/>
    <property type="match status" value="1"/>
</dbReference>
<dbReference type="InterPro" id="IPR029044">
    <property type="entry name" value="Nucleotide-diphossugar_trans"/>
</dbReference>
<evidence type="ECO:0000313" key="6">
    <source>
        <dbReference type="Proteomes" id="UP000823790"/>
    </source>
</evidence>